<organism evidence="1 2">
    <name type="scientific">Desulfurobacterium pacificum</name>
    <dbReference type="NCBI Taxonomy" id="240166"/>
    <lineage>
        <taxon>Bacteria</taxon>
        <taxon>Pseudomonadati</taxon>
        <taxon>Aquificota</taxon>
        <taxon>Aquificia</taxon>
        <taxon>Desulfurobacteriales</taxon>
        <taxon>Desulfurobacteriaceae</taxon>
        <taxon>Desulfurobacterium</taxon>
    </lineage>
</organism>
<protein>
    <submittedName>
        <fullName evidence="1">Uncharacterized protein</fullName>
    </submittedName>
</protein>
<keyword evidence="2" id="KW-1185">Reference proteome</keyword>
<evidence type="ECO:0000313" key="1">
    <source>
        <dbReference type="EMBL" id="SMP07226.1"/>
    </source>
</evidence>
<dbReference type="Proteomes" id="UP001157911">
    <property type="component" value="Unassembled WGS sequence"/>
</dbReference>
<dbReference type="RefSeq" id="WP_283399966.1">
    <property type="nucleotide sequence ID" value="NZ_FXUB01000001.1"/>
</dbReference>
<proteinExistence type="predicted"/>
<dbReference type="EMBL" id="FXUB01000001">
    <property type="protein sequence ID" value="SMP07226.1"/>
    <property type="molecule type" value="Genomic_DNA"/>
</dbReference>
<accession>A0ABY1NDW9</accession>
<name>A0ABY1NDW9_9BACT</name>
<gene>
    <name evidence="1" type="ORF">SAMN06265339_0460</name>
</gene>
<sequence length="102" mass="11697">MKVTLKLSNDRYLLYYFEMNGKPLILLIDKAEKTESLGICSLSEKEVKEMWEKQDDSSYCLPCEILLHLDPKVVKAENCVAELGISLETLEKVKKELEVEDG</sequence>
<reference evidence="1 2" key="1">
    <citation type="submission" date="2017-05" db="EMBL/GenBank/DDBJ databases">
        <authorList>
            <person name="Varghese N."/>
            <person name="Submissions S."/>
        </authorList>
    </citation>
    <scope>NUCLEOTIDE SEQUENCE [LARGE SCALE GENOMIC DNA]</scope>
    <source>
        <strain evidence="1 2">DSM 15522</strain>
    </source>
</reference>
<evidence type="ECO:0000313" key="2">
    <source>
        <dbReference type="Proteomes" id="UP001157911"/>
    </source>
</evidence>
<comment type="caution">
    <text evidence="1">The sequence shown here is derived from an EMBL/GenBank/DDBJ whole genome shotgun (WGS) entry which is preliminary data.</text>
</comment>